<accession>A0A328NFS6</accession>
<proteinExistence type="predicted"/>
<sequence length="79" mass="8340">MTSDARAQNQLIALIEAVSWWATDESTCTPDSVRGAYPEGFAPAAAIHLGLPLPAGSSGLPADIGRAALKRLRRVVILR</sequence>
<comment type="caution">
    <text evidence="1">The sequence shown here is derived from an EMBL/GenBank/DDBJ whole genome shotgun (WGS) entry which is preliminary data.</text>
</comment>
<evidence type="ECO:0000313" key="1">
    <source>
        <dbReference type="EMBL" id="RAO05533.1"/>
    </source>
</evidence>
<protein>
    <submittedName>
        <fullName evidence="1">Uncharacterized protein</fullName>
    </submittedName>
</protein>
<dbReference type="Proteomes" id="UP000248966">
    <property type="component" value="Unassembled WGS sequence"/>
</dbReference>
<dbReference type="EMBL" id="PYAA01000004">
    <property type="protein sequence ID" value="RAO05533.1"/>
    <property type="molecule type" value="Genomic_DNA"/>
</dbReference>
<gene>
    <name evidence="1" type="ORF">LAH08_00992</name>
</gene>
<evidence type="ECO:0000313" key="2">
    <source>
        <dbReference type="Proteomes" id="UP000248966"/>
    </source>
</evidence>
<name>A0A328NFS6_9ACTN</name>
<dbReference type="AlphaFoldDB" id="A0A328NFS6"/>
<organism evidence="1 2">
    <name type="scientific">Micromonospora noduli</name>
    <dbReference type="NCBI Taxonomy" id="709876"/>
    <lineage>
        <taxon>Bacteria</taxon>
        <taxon>Bacillati</taxon>
        <taxon>Actinomycetota</taxon>
        <taxon>Actinomycetes</taxon>
        <taxon>Micromonosporales</taxon>
        <taxon>Micromonosporaceae</taxon>
        <taxon>Micromonospora</taxon>
    </lineage>
</organism>
<reference evidence="1 2" key="1">
    <citation type="submission" date="2018-03" db="EMBL/GenBank/DDBJ databases">
        <title>Defining the species Micromonospora saelicesensis and Micromonospora noduli under the framework of genomics.</title>
        <authorList>
            <person name="Riesco R."/>
            <person name="Trujillo M.E."/>
        </authorList>
    </citation>
    <scope>NUCLEOTIDE SEQUENCE [LARGE SCALE GENOMIC DNA]</scope>
    <source>
        <strain evidence="1 2">LAH08</strain>
    </source>
</reference>